<accession>A0A2S7SUQ3</accession>
<reference evidence="1 2" key="1">
    <citation type="submission" date="2018-01" db="EMBL/GenBank/DDBJ databases">
        <title>A novel member of the phylum Bacteroidetes isolated from glacier ice.</title>
        <authorList>
            <person name="Liu Q."/>
            <person name="Xin Y.-H."/>
        </authorList>
    </citation>
    <scope>NUCLEOTIDE SEQUENCE [LARGE SCALE GENOMIC DNA]</scope>
    <source>
        <strain evidence="1 2">RB1R16</strain>
    </source>
</reference>
<keyword evidence="2" id="KW-1185">Reference proteome</keyword>
<gene>
    <name evidence="1" type="ORF">CJD36_010260</name>
</gene>
<dbReference type="AlphaFoldDB" id="A0A2S7SUQ3"/>
<protein>
    <recommendedName>
        <fullName evidence="3">Lipoprotein</fullName>
    </recommendedName>
</protein>
<organism evidence="1 2">
    <name type="scientific">Flavipsychrobacter stenotrophus</name>
    <dbReference type="NCBI Taxonomy" id="2077091"/>
    <lineage>
        <taxon>Bacteria</taxon>
        <taxon>Pseudomonadati</taxon>
        <taxon>Bacteroidota</taxon>
        <taxon>Chitinophagia</taxon>
        <taxon>Chitinophagales</taxon>
        <taxon>Chitinophagaceae</taxon>
        <taxon>Flavipsychrobacter</taxon>
    </lineage>
</organism>
<sequence length="211" mass="24115">MKSWAFFLLIFVTSCKKSFQGRITYSSTFTNKVNNTTFKILDERLGTKQEFFIDGNNILIFSNGSILKSQVYLGSSNKAYTRLANDSLYWKSCDASIDPPTRYEIIKGGAKDTVLGLVCDVIIIYTKKSKTTNYYNTKFSVDPEQFKKCKYENRYFLYSKIKSIPLKTIYETSEWVLTSQAVEIEPMSISKSSFDLGDTSKLTPLISPNQQ</sequence>
<name>A0A2S7SUQ3_9BACT</name>
<evidence type="ECO:0000313" key="1">
    <source>
        <dbReference type="EMBL" id="PQJ10351.1"/>
    </source>
</evidence>
<dbReference type="EMBL" id="PPSL01000003">
    <property type="protein sequence ID" value="PQJ10351.1"/>
    <property type="molecule type" value="Genomic_DNA"/>
</dbReference>
<dbReference type="PROSITE" id="PS51257">
    <property type="entry name" value="PROKAR_LIPOPROTEIN"/>
    <property type="match status" value="1"/>
</dbReference>
<dbReference type="RefSeq" id="WP_105039079.1">
    <property type="nucleotide sequence ID" value="NZ_PPSL01000003.1"/>
</dbReference>
<evidence type="ECO:0008006" key="3">
    <source>
        <dbReference type="Google" id="ProtNLM"/>
    </source>
</evidence>
<comment type="caution">
    <text evidence="1">The sequence shown here is derived from an EMBL/GenBank/DDBJ whole genome shotgun (WGS) entry which is preliminary data.</text>
</comment>
<evidence type="ECO:0000313" key="2">
    <source>
        <dbReference type="Proteomes" id="UP000239872"/>
    </source>
</evidence>
<proteinExistence type="predicted"/>
<dbReference type="Proteomes" id="UP000239872">
    <property type="component" value="Unassembled WGS sequence"/>
</dbReference>